<comment type="caution">
    <text evidence="1">The sequence shown here is derived from an EMBL/GenBank/DDBJ whole genome shotgun (WGS) entry which is preliminary data.</text>
</comment>
<name>A0AAJ1F843_9ACTO</name>
<evidence type="ECO:0000313" key="1">
    <source>
        <dbReference type="EMBL" id="MCG4617948.1"/>
    </source>
</evidence>
<dbReference type="EMBL" id="JAKNHJ010000009">
    <property type="protein sequence ID" value="MCG4617948.1"/>
    <property type="molecule type" value="Genomic_DNA"/>
</dbReference>
<sequence>MNKELADFENEVLYNVMLGNTTPKVIDSRGHTPLIACLESETVGTLLARIERAGGCGTIYALSETGKVRVVAAQDKGAKAPSLTDLEASTLSENSSIGMFIDYISTQEDGVYLTDAKMRSYGTAELAKV</sequence>
<dbReference type="Proteomes" id="UP001200537">
    <property type="component" value="Unassembled WGS sequence"/>
</dbReference>
<dbReference type="AlphaFoldDB" id="A0AAJ1F843"/>
<evidence type="ECO:0000313" key="2">
    <source>
        <dbReference type="Proteomes" id="UP001200537"/>
    </source>
</evidence>
<proteinExistence type="predicted"/>
<dbReference type="RefSeq" id="WP_238128022.1">
    <property type="nucleotide sequence ID" value="NZ_JAGZVZ010000001.1"/>
</dbReference>
<reference evidence="1" key="1">
    <citation type="submission" date="2022-01" db="EMBL/GenBank/DDBJ databases">
        <title>Collection of gut derived symbiotic bacterial strains cultured from healthy donors.</title>
        <authorList>
            <person name="Lin H."/>
            <person name="Kohout C."/>
            <person name="Waligurski E."/>
            <person name="Pamer E.G."/>
        </authorList>
    </citation>
    <scope>NUCLEOTIDE SEQUENCE</scope>
    <source>
        <strain evidence="1">DFI.7.46</strain>
    </source>
</reference>
<organism evidence="1 2">
    <name type="scientific">Varibaculum cambriense</name>
    <dbReference type="NCBI Taxonomy" id="184870"/>
    <lineage>
        <taxon>Bacteria</taxon>
        <taxon>Bacillati</taxon>
        <taxon>Actinomycetota</taxon>
        <taxon>Actinomycetes</taxon>
        <taxon>Actinomycetales</taxon>
        <taxon>Actinomycetaceae</taxon>
        <taxon>Varibaculum</taxon>
    </lineage>
</organism>
<accession>A0AAJ1F843</accession>
<protein>
    <submittedName>
        <fullName evidence="1">Uncharacterized protein</fullName>
    </submittedName>
</protein>
<gene>
    <name evidence="1" type="ORF">L0M99_05515</name>
</gene>